<dbReference type="AlphaFoldDB" id="A0A840YWV5"/>
<protein>
    <submittedName>
        <fullName evidence="7">Prolyl oligopeptidase</fullName>
        <ecNumber evidence="7">3.4.21.26</ecNumber>
    </submittedName>
</protein>
<reference evidence="7 8" key="1">
    <citation type="submission" date="2020-08" db="EMBL/GenBank/DDBJ databases">
        <title>Genomic Encyclopedia of Type Strains, Phase IV (KMG-IV): sequencing the most valuable type-strain genomes for metagenomic binning, comparative biology and taxonomic classification.</title>
        <authorList>
            <person name="Goeker M."/>
        </authorList>
    </citation>
    <scope>NUCLEOTIDE SEQUENCE [LARGE SCALE GENOMIC DNA]</scope>
    <source>
        <strain evidence="7 8">DSM 27203</strain>
    </source>
</reference>
<dbReference type="GO" id="GO:0006508">
    <property type="term" value="P:proteolysis"/>
    <property type="evidence" value="ECO:0007669"/>
    <property type="project" value="UniProtKB-KW"/>
</dbReference>
<dbReference type="InterPro" id="IPR023302">
    <property type="entry name" value="Pept_S9A_N"/>
</dbReference>
<evidence type="ECO:0000313" key="7">
    <source>
        <dbReference type="EMBL" id="MBB5718123.1"/>
    </source>
</evidence>
<gene>
    <name evidence="7" type="ORF">FHR23_001030</name>
</gene>
<dbReference type="PANTHER" id="PTHR42881">
    <property type="entry name" value="PROLYL ENDOPEPTIDASE"/>
    <property type="match status" value="1"/>
</dbReference>
<feature type="domain" description="Peptidase S9A N-terminal" evidence="6">
    <location>
        <begin position="25"/>
        <end position="416"/>
    </location>
</feature>
<dbReference type="InterPro" id="IPR002470">
    <property type="entry name" value="Peptidase_S9A"/>
</dbReference>
<dbReference type="InterPro" id="IPR051167">
    <property type="entry name" value="Prolyl_oligopep/macrocyclase"/>
</dbReference>
<feature type="domain" description="Peptidase S9 prolyl oligopeptidase catalytic" evidence="5">
    <location>
        <begin position="493"/>
        <end position="696"/>
    </location>
</feature>
<evidence type="ECO:0000256" key="4">
    <source>
        <dbReference type="SAM" id="SignalP"/>
    </source>
</evidence>
<sequence>MRSLLPMAAILAAPLLIAAQPVKPDPNLYLENIHGARALATVKRWNTRSLDALEALPGFKSYQQRALQLLQNDHQLSTPDQVVGDHVLNLWRDKANPRGLWRMTTLESFASGKPQWHTLINIDALGKQEGKSWVWKGADCNSPDHDLCMVSLSNGGGDAVIQREFNLNTGTFVTGGFTLPTAKSETSWAGNDALYVGTDFGKGSMTNSGYPRIVKLWRRGTPLSSAKTIATGKMTDVAVDVRVLTEGAKRYPILDQATDFFHSKRNLIAPDGHLIPLPLPSDAKIDDVLDGQLIATLVSDWKGLTAGSVVSYPMADALAGKQPRVSLVFAPNRHQAVEQVMASRSVLWVKLLDDVSGRLVALTHQGDGHWQAHPMTLPDKATIHLNSVSHESNLAFATVEGFLNPPTLYAARPDTTPVKLETGPTRFNASDMVVEQHFATSKDGTKIPYFEVRKKGVTGPRPVLLHAYGGFADAQTPSYLVTEPYRSGPAALFWVQEGNVYVLANIRGGGEYGPRWHKGAMREKHQNAFDDQFAVAQDLVKRGVTKKGDVAISGRSNGGLLVGAGMEQHPQMYGAVVMGSPLLDMKRYSHLLAGASWIGEYGDPDKPSDWAFISKYSPYQNLKRGVHYPVPFIYTSTEDDRVDPGHARKFAARLEQYGDKFYYYENPEGGHAAGADRVEDAKRAALVTVYLNKELDPDGAGK</sequence>
<feature type="signal peptide" evidence="4">
    <location>
        <begin position="1"/>
        <end position="18"/>
    </location>
</feature>
<dbReference type="PANTHER" id="PTHR42881:SF13">
    <property type="entry name" value="PROLYL ENDOPEPTIDASE"/>
    <property type="match status" value="1"/>
</dbReference>
<dbReference type="Gene3D" id="2.130.10.120">
    <property type="entry name" value="Prolyl oligopeptidase, N-terminal domain"/>
    <property type="match status" value="1"/>
</dbReference>
<dbReference type="EMBL" id="JACIJI010000001">
    <property type="protein sequence ID" value="MBB5718123.1"/>
    <property type="molecule type" value="Genomic_DNA"/>
</dbReference>
<evidence type="ECO:0000259" key="5">
    <source>
        <dbReference type="Pfam" id="PF00326"/>
    </source>
</evidence>
<dbReference type="Gene3D" id="3.40.50.1820">
    <property type="entry name" value="alpha/beta hydrolase"/>
    <property type="match status" value="1"/>
</dbReference>
<evidence type="ECO:0000313" key="8">
    <source>
        <dbReference type="Proteomes" id="UP000554342"/>
    </source>
</evidence>
<dbReference type="RefSeq" id="WP_184001802.1">
    <property type="nucleotide sequence ID" value="NZ_BAABIF010000004.1"/>
</dbReference>
<feature type="chain" id="PRO_5032979348" evidence="4">
    <location>
        <begin position="19"/>
        <end position="702"/>
    </location>
</feature>
<dbReference type="InterPro" id="IPR001375">
    <property type="entry name" value="Peptidase_S9_cat"/>
</dbReference>
<organism evidence="7 8">
    <name type="scientific">Stakelama sediminis</name>
    <dbReference type="NCBI Taxonomy" id="463200"/>
    <lineage>
        <taxon>Bacteria</taxon>
        <taxon>Pseudomonadati</taxon>
        <taxon>Pseudomonadota</taxon>
        <taxon>Alphaproteobacteria</taxon>
        <taxon>Sphingomonadales</taxon>
        <taxon>Sphingomonadaceae</taxon>
        <taxon>Stakelama</taxon>
    </lineage>
</organism>
<dbReference type="Proteomes" id="UP000554342">
    <property type="component" value="Unassembled WGS sequence"/>
</dbReference>
<dbReference type="Pfam" id="PF02897">
    <property type="entry name" value="Peptidase_S9_N"/>
    <property type="match status" value="1"/>
</dbReference>
<dbReference type="SUPFAM" id="SSF53474">
    <property type="entry name" value="alpha/beta-Hydrolases"/>
    <property type="match status" value="1"/>
</dbReference>
<dbReference type="SUPFAM" id="SSF50993">
    <property type="entry name" value="Peptidase/esterase 'gauge' domain"/>
    <property type="match status" value="1"/>
</dbReference>
<keyword evidence="3" id="KW-0720">Serine protease</keyword>
<dbReference type="InterPro" id="IPR029058">
    <property type="entry name" value="AB_hydrolase_fold"/>
</dbReference>
<keyword evidence="4" id="KW-0732">Signal</keyword>
<dbReference type="PRINTS" id="PR00862">
    <property type="entry name" value="PROLIGOPTASE"/>
</dbReference>
<dbReference type="Pfam" id="PF00326">
    <property type="entry name" value="Peptidase_S9"/>
    <property type="match status" value="1"/>
</dbReference>
<keyword evidence="1" id="KW-0645">Protease</keyword>
<evidence type="ECO:0000256" key="2">
    <source>
        <dbReference type="ARBA" id="ARBA00022801"/>
    </source>
</evidence>
<proteinExistence type="predicted"/>
<dbReference type="GO" id="GO:0004252">
    <property type="term" value="F:serine-type endopeptidase activity"/>
    <property type="evidence" value="ECO:0007669"/>
    <property type="project" value="UniProtKB-EC"/>
</dbReference>
<dbReference type="EC" id="3.4.21.26" evidence="7"/>
<comment type="caution">
    <text evidence="7">The sequence shown here is derived from an EMBL/GenBank/DDBJ whole genome shotgun (WGS) entry which is preliminary data.</text>
</comment>
<dbReference type="GO" id="GO:0005829">
    <property type="term" value="C:cytosol"/>
    <property type="evidence" value="ECO:0007669"/>
    <property type="project" value="TreeGrafter"/>
</dbReference>
<accession>A0A840YWV5</accession>
<evidence type="ECO:0000259" key="6">
    <source>
        <dbReference type="Pfam" id="PF02897"/>
    </source>
</evidence>
<evidence type="ECO:0000256" key="1">
    <source>
        <dbReference type="ARBA" id="ARBA00022670"/>
    </source>
</evidence>
<name>A0A840YWV5_9SPHN</name>
<dbReference type="GO" id="GO:0070012">
    <property type="term" value="F:oligopeptidase activity"/>
    <property type="evidence" value="ECO:0007669"/>
    <property type="project" value="TreeGrafter"/>
</dbReference>
<keyword evidence="2 7" id="KW-0378">Hydrolase</keyword>
<evidence type="ECO:0000256" key="3">
    <source>
        <dbReference type="ARBA" id="ARBA00022825"/>
    </source>
</evidence>
<keyword evidence="8" id="KW-1185">Reference proteome</keyword>